<dbReference type="NCBIfam" id="TIGR03655">
    <property type="entry name" value="anti_R_Lar"/>
    <property type="match status" value="1"/>
</dbReference>
<dbReference type="RefSeq" id="WP_307224278.1">
    <property type="nucleotide sequence ID" value="NZ_CP116940.1"/>
</dbReference>
<evidence type="ECO:0000313" key="1">
    <source>
        <dbReference type="EMBL" id="MDQ0204096.1"/>
    </source>
</evidence>
<name>A0ABT9Y8D8_9FIRM</name>
<proteinExistence type="predicted"/>
<evidence type="ECO:0000313" key="2">
    <source>
        <dbReference type="Proteomes" id="UP001239167"/>
    </source>
</evidence>
<protein>
    <submittedName>
        <fullName evidence="1">Lar family restriction alleviation protein</fullName>
    </submittedName>
</protein>
<dbReference type="InterPro" id="IPR019908">
    <property type="entry name" value="Toxin_RalR"/>
</dbReference>
<sequence length="65" mass="7423">MEKLKPCPFCGGKAKERESYVTNMNGTHVKHYYCSCLTCHVSTESFKTITAARKAWNQRADDVHN</sequence>
<reference evidence="1 2" key="1">
    <citation type="submission" date="2023-07" db="EMBL/GenBank/DDBJ databases">
        <title>Genomic Encyclopedia of Type Strains, Phase IV (KMG-IV): sequencing the most valuable type-strain genomes for metagenomic binning, comparative biology and taxonomic classification.</title>
        <authorList>
            <person name="Goeker M."/>
        </authorList>
    </citation>
    <scope>NUCLEOTIDE SEQUENCE [LARGE SCALE GENOMIC DNA]</scope>
    <source>
        <strain evidence="1 2">DSM 16980</strain>
    </source>
</reference>
<accession>A0ABT9Y8D8</accession>
<keyword evidence="2" id="KW-1185">Reference proteome</keyword>
<comment type="caution">
    <text evidence="1">The sequence shown here is derived from an EMBL/GenBank/DDBJ whole genome shotgun (WGS) entry which is preliminary data.</text>
</comment>
<dbReference type="Proteomes" id="UP001239167">
    <property type="component" value="Unassembled WGS sequence"/>
</dbReference>
<dbReference type="Pfam" id="PF14354">
    <property type="entry name" value="Lar_restr_allev"/>
    <property type="match status" value="1"/>
</dbReference>
<dbReference type="EMBL" id="JAUSUE010000012">
    <property type="protein sequence ID" value="MDQ0204096.1"/>
    <property type="molecule type" value="Genomic_DNA"/>
</dbReference>
<organism evidence="1 2">
    <name type="scientific">Pectinatus haikarae</name>
    <dbReference type="NCBI Taxonomy" id="349096"/>
    <lineage>
        <taxon>Bacteria</taxon>
        <taxon>Bacillati</taxon>
        <taxon>Bacillota</taxon>
        <taxon>Negativicutes</taxon>
        <taxon>Selenomonadales</taxon>
        <taxon>Selenomonadaceae</taxon>
        <taxon>Pectinatus</taxon>
    </lineage>
</organism>
<gene>
    <name evidence="1" type="ORF">J2S01_001818</name>
</gene>